<organism evidence="1">
    <name type="scientific">marine sediment metagenome</name>
    <dbReference type="NCBI Taxonomy" id="412755"/>
    <lineage>
        <taxon>unclassified sequences</taxon>
        <taxon>metagenomes</taxon>
        <taxon>ecological metagenomes</taxon>
    </lineage>
</organism>
<sequence>MLAIAEKSHSYKVFCETFLLQAKLALLNLDVKAARRFLTQAQKIAESYGIKRLAIKISNEHDELLKQLNLWKS</sequence>
<dbReference type="AlphaFoldDB" id="X1E2Q6"/>
<proteinExistence type="predicted"/>
<dbReference type="EMBL" id="BARU01002328">
    <property type="protein sequence ID" value="GAH26837.1"/>
    <property type="molecule type" value="Genomic_DNA"/>
</dbReference>
<evidence type="ECO:0000313" key="1">
    <source>
        <dbReference type="EMBL" id="GAH26837.1"/>
    </source>
</evidence>
<comment type="caution">
    <text evidence="1">The sequence shown here is derived from an EMBL/GenBank/DDBJ whole genome shotgun (WGS) entry which is preliminary data.</text>
</comment>
<reference evidence="1" key="1">
    <citation type="journal article" date="2014" name="Front. Microbiol.">
        <title>High frequency of phylogenetically diverse reductive dehalogenase-homologous genes in deep subseafloor sedimentary metagenomes.</title>
        <authorList>
            <person name="Kawai M."/>
            <person name="Futagami T."/>
            <person name="Toyoda A."/>
            <person name="Takaki Y."/>
            <person name="Nishi S."/>
            <person name="Hori S."/>
            <person name="Arai W."/>
            <person name="Tsubouchi T."/>
            <person name="Morono Y."/>
            <person name="Uchiyama I."/>
            <person name="Ito T."/>
            <person name="Fujiyama A."/>
            <person name="Inagaki F."/>
            <person name="Takami H."/>
        </authorList>
    </citation>
    <scope>NUCLEOTIDE SEQUENCE</scope>
    <source>
        <strain evidence="1">Expedition CK06-06</strain>
    </source>
</reference>
<gene>
    <name evidence="1" type="ORF">S03H2_05555</name>
</gene>
<feature type="non-terminal residue" evidence="1">
    <location>
        <position position="73"/>
    </location>
</feature>
<name>X1E2Q6_9ZZZZ</name>
<accession>X1E2Q6</accession>
<protein>
    <recommendedName>
        <fullName evidence="2">HEPN domain-containing protein</fullName>
    </recommendedName>
</protein>
<evidence type="ECO:0008006" key="2">
    <source>
        <dbReference type="Google" id="ProtNLM"/>
    </source>
</evidence>